<dbReference type="InterPro" id="IPR024320">
    <property type="entry name" value="LPG_synthase_C"/>
</dbReference>
<feature type="transmembrane region" description="Helical" evidence="6">
    <location>
        <begin position="453"/>
        <end position="474"/>
    </location>
</feature>
<dbReference type="AlphaFoldDB" id="A0A916SZW8"/>
<dbReference type="PANTHER" id="PTHR34697:SF2">
    <property type="entry name" value="PHOSPHATIDYLGLYCEROL LYSYLTRANSFERASE"/>
    <property type="match status" value="1"/>
</dbReference>
<organism evidence="8 9">
    <name type="scientific">Sphingomonas metalli</name>
    <dbReference type="NCBI Taxonomy" id="1779358"/>
    <lineage>
        <taxon>Bacteria</taxon>
        <taxon>Pseudomonadati</taxon>
        <taxon>Pseudomonadota</taxon>
        <taxon>Alphaproteobacteria</taxon>
        <taxon>Sphingomonadales</taxon>
        <taxon>Sphingomonadaceae</taxon>
        <taxon>Sphingomonas</taxon>
    </lineage>
</organism>
<accession>A0A916SZW8</accession>
<evidence type="ECO:0000313" key="8">
    <source>
        <dbReference type="EMBL" id="GGB22201.1"/>
    </source>
</evidence>
<feature type="domain" description="Phosphatidylglycerol lysyltransferase C-terminal" evidence="7">
    <location>
        <begin position="541"/>
        <end position="828"/>
    </location>
</feature>
<keyword evidence="9" id="KW-1185">Reference proteome</keyword>
<dbReference type="PANTHER" id="PTHR34697">
    <property type="entry name" value="PHOSPHATIDYLGLYCEROL LYSYLTRANSFERASE"/>
    <property type="match status" value="1"/>
</dbReference>
<feature type="transmembrane region" description="Helical" evidence="6">
    <location>
        <begin position="244"/>
        <end position="274"/>
    </location>
</feature>
<evidence type="ECO:0000259" key="7">
    <source>
        <dbReference type="Pfam" id="PF09924"/>
    </source>
</evidence>
<proteinExistence type="predicted"/>
<dbReference type="NCBIfam" id="NF033480">
    <property type="entry name" value="bifunc_MprF"/>
    <property type="match status" value="1"/>
</dbReference>
<feature type="transmembrane region" description="Helical" evidence="6">
    <location>
        <begin position="55"/>
        <end position="77"/>
    </location>
</feature>
<keyword evidence="5 6" id="KW-0472">Membrane</keyword>
<comment type="subcellular location">
    <subcellularLocation>
        <location evidence="1">Cell membrane</location>
        <topology evidence="1">Multi-pass membrane protein</topology>
    </subcellularLocation>
</comment>
<dbReference type="GO" id="GO:0016755">
    <property type="term" value="F:aminoacyltransferase activity"/>
    <property type="evidence" value="ECO:0007669"/>
    <property type="project" value="TreeGrafter"/>
</dbReference>
<reference evidence="8" key="2">
    <citation type="submission" date="2020-09" db="EMBL/GenBank/DDBJ databases">
        <authorList>
            <person name="Sun Q."/>
            <person name="Zhou Y."/>
        </authorList>
    </citation>
    <scope>NUCLEOTIDE SEQUENCE</scope>
    <source>
        <strain evidence="8">CGMCC 1.15330</strain>
    </source>
</reference>
<keyword evidence="3 6" id="KW-0812">Transmembrane</keyword>
<dbReference type="GO" id="GO:0055091">
    <property type="term" value="P:phospholipid homeostasis"/>
    <property type="evidence" value="ECO:0007669"/>
    <property type="project" value="TreeGrafter"/>
</dbReference>
<sequence>MADLPGLVARHRRTIAVGVALLLAGLGFAALDALTREVHFADLRAAMHALSGGRLALALGFTAASYLALTIYDVLALRVIGRPLPWRTAALASFSSYTLSHNLGIGLITGGSARYRVYTAAGLDGPDIARVIGIAGATFWIGVIAVAGVALLAHPGALVLPGLTLGEDAVWIAGVAIVATTLAALGATAVVTKPIRLFGFTIPLPRPRHAIAQLGISVVDLACASAALFVLIPGTDPALLPAFILAYALGIVATVITHVPGGVGVFEAVVMAVLPGDRTTLLAALVAYRVIYYVLPLALGILLLALSEGRRQRAAGRLLAGARPVVASIAPLALAAATFGGGAVLLLSGALPALRGRMGMLDAILPLPFIEASHIAASLVGAGLLSVAPGLYRRLDGANIAARVLLVAGAAFSIAKGIDYEEAIVCLTVALLLHWTRGAFYRRTALTQTPISAAWVVCVGLVLGGVCWAGFFAFRRVPYSDALWLNFGAQDDAPRFLRAMLATVVALIALVAWRLFAPARQPAATVCPVTTPEALAAALAHADRTDAMLALTGDKRFLWSEGGEAFVMYQIAGASWIVMGDPVGPREAWPELLWRLREMADRAQGRLMLYEMSSAALDLAIGMGRQIIKFGEEAIVDLTGFTLDTPRLRAVRRASHAARNKGAAFRIVPADAVPVILDELEAISNAWMADKGASEKRFSLGRFDRDYIRQFDVAIVTVGERIVAFANLWLTANRREASVDLMRYRADTPPGTMDFLFTSVMLWAKERGYRRFSLGMAPLSGIDDRRLAPAWARISAFVFRNGERIYGFKGLRTYKEKYAPVWEPRYIAGPRGLGLIAALHDLSRLIGGRARPAREGRPVAPSPTERPVPPARQTLAMVL</sequence>
<dbReference type="InterPro" id="IPR016181">
    <property type="entry name" value="Acyl_CoA_acyltransferase"/>
</dbReference>
<feature type="transmembrane region" description="Helical" evidence="6">
    <location>
        <begin position="495"/>
        <end position="516"/>
    </location>
</feature>
<feature type="transmembrane region" description="Helical" evidence="6">
    <location>
        <begin position="400"/>
        <end position="418"/>
    </location>
</feature>
<evidence type="ECO:0000256" key="2">
    <source>
        <dbReference type="ARBA" id="ARBA00022475"/>
    </source>
</evidence>
<keyword evidence="4 6" id="KW-1133">Transmembrane helix</keyword>
<evidence type="ECO:0000256" key="1">
    <source>
        <dbReference type="ARBA" id="ARBA00004651"/>
    </source>
</evidence>
<reference evidence="8" key="1">
    <citation type="journal article" date="2014" name="Int. J. Syst. Evol. Microbiol.">
        <title>Complete genome sequence of Corynebacterium casei LMG S-19264T (=DSM 44701T), isolated from a smear-ripened cheese.</title>
        <authorList>
            <consortium name="US DOE Joint Genome Institute (JGI-PGF)"/>
            <person name="Walter F."/>
            <person name="Albersmeier A."/>
            <person name="Kalinowski J."/>
            <person name="Ruckert C."/>
        </authorList>
    </citation>
    <scope>NUCLEOTIDE SEQUENCE</scope>
    <source>
        <strain evidence="8">CGMCC 1.15330</strain>
    </source>
</reference>
<name>A0A916SZW8_9SPHN</name>
<feature type="transmembrane region" description="Helical" evidence="6">
    <location>
        <begin position="131"/>
        <end position="157"/>
    </location>
</feature>
<dbReference type="GO" id="GO:0005886">
    <property type="term" value="C:plasma membrane"/>
    <property type="evidence" value="ECO:0007669"/>
    <property type="project" value="UniProtKB-SubCell"/>
</dbReference>
<feature type="transmembrane region" description="Helical" evidence="6">
    <location>
        <begin position="286"/>
        <end position="306"/>
    </location>
</feature>
<feature type="transmembrane region" description="Helical" evidence="6">
    <location>
        <begin position="423"/>
        <end position="441"/>
    </location>
</feature>
<feature type="transmembrane region" description="Helical" evidence="6">
    <location>
        <begin position="15"/>
        <end position="34"/>
    </location>
</feature>
<evidence type="ECO:0000256" key="3">
    <source>
        <dbReference type="ARBA" id="ARBA00022692"/>
    </source>
</evidence>
<dbReference type="EMBL" id="BMIH01000001">
    <property type="protein sequence ID" value="GGB22201.1"/>
    <property type="molecule type" value="Genomic_DNA"/>
</dbReference>
<dbReference type="InterPro" id="IPR051211">
    <property type="entry name" value="PG_lysyltransferase"/>
</dbReference>
<feature type="transmembrane region" description="Helical" evidence="6">
    <location>
        <begin position="211"/>
        <end position="232"/>
    </location>
</feature>
<dbReference type="RefSeq" id="WP_188657549.1">
    <property type="nucleotide sequence ID" value="NZ_BMIH01000001.1"/>
</dbReference>
<protein>
    <recommendedName>
        <fullName evidence="7">Phosphatidylglycerol lysyltransferase C-terminal domain-containing protein</fullName>
    </recommendedName>
</protein>
<feature type="transmembrane region" description="Helical" evidence="6">
    <location>
        <begin position="169"/>
        <end position="191"/>
    </location>
</feature>
<evidence type="ECO:0000313" key="9">
    <source>
        <dbReference type="Proteomes" id="UP000623067"/>
    </source>
</evidence>
<keyword evidence="2" id="KW-1003">Cell membrane</keyword>
<dbReference type="SUPFAM" id="SSF55729">
    <property type="entry name" value="Acyl-CoA N-acyltransferases (Nat)"/>
    <property type="match status" value="1"/>
</dbReference>
<comment type="caution">
    <text evidence="8">The sequence shown here is derived from an EMBL/GenBank/DDBJ whole genome shotgun (WGS) entry which is preliminary data.</text>
</comment>
<evidence type="ECO:0000256" key="5">
    <source>
        <dbReference type="ARBA" id="ARBA00023136"/>
    </source>
</evidence>
<evidence type="ECO:0000256" key="4">
    <source>
        <dbReference type="ARBA" id="ARBA00022989"/>
    </source>
</evidence>
<feature type="transmembrane region" description="Helical" evidence="6">
    <location>
        <begin position="326"/>
        <end position="351"/>
    </location>
</feature>
<feature type="transmembrane region" description="Helical" evidence="6">
    <location>
        <begin position="89"/>
        <end position="110"/>
    </location>
</feature>
<feature type="transmembrane region" description="Helical" evidence="6">
    <location>
        <begin position="363"/>
        <end position="388"/>
    </location>
</feature>
<evidence type="ECO:0000256" key="6">
    <source>
        <dbReference type="SAM" id="Phobius"/>
    </source>
</evidence>
<dbReference type="Proteomes" id="UP000623067">
    <property type="component" value="Unassembled WGS sequence"/>
</dbReference>
<gene>
    <name evidence="8" type="ORF">GCM10011380_09710</name>
</gene>
<dbReference type="Pfam" id="PF09924">
    <property type="entry name" value="LPG_synthase_C"/>
    <property type="match status" value="1"/>
</dbReference>